<comment type="similarity">
    <text evidence="2">Belongs to the auxin efflux carrier (TC 2.A.69) family.</text>
</comment>
<feature type="transmembrane region" description="Helical" evidence="8">
    <location>
        <begin position="65"/>
        <end position="84"/>
    </location>
</feature>
<dbReference type="OrthoDB" id="9798064at2"/>
<name>A0A239SZN3_9STRE</name>
<evidence type="ECO:0000256" key="7">
    <source>
        <dbReference type="ARBA" id="ARBA00023136"/>
    </source>
</evidence>
<keyword evidence="4" id="KW-1003">Cell membrane</keyword>
<reference evidence="9 10" key="1">
    <citation type="submission" date="2017-06" db="EMBL/GenBank/DDBJ databases">
        <authorList>
            <consortium name="Pathogen Informatics"/>
        </authorList>
    </citation>
    <scope>NUCLEOTIDE SEQUENCE [LARGE SCALE GENOMIC DNA]</scope>
    <source>
        <strain evidence="9 10">NCTC13788</strain>
    </source>
</reference>
<feature type="transmembrane region" description="Helical" evidence="8">
    <location>
        <begin position="122"/>
        <end position="144"/>
    </location>
</feature>
<keyword evidence="5 8" id="KW-0812">Transmembrane</keyword>
<feature type="transmembrane region" description="Helical" evidence="8">
    <location>
        <begin position="218"/>
        <end position="241"/>
    </location>
</feature>
<evidence type="ECO:0000256" key="3">
    <source>
        <dbReference type="ARBA" id="ARBA00022448"/>
    </source>
</evidence>
<feature type="transmembrane region" description="Helical" evidence="8">
    <location>
        <begin position="156"/>
        <end position="177"/>
    </location>
</feature>
<protein>
    <submittedName>
        <fullName evidence="9">Permease</fullName>
    </submittedName>
</protein>
<keyword evidence="3" id="KW-0813">Transport</keyword>
<dbReference type="RefSeq" id="WP_018374527.1">
    <property type="nucleotide sequence ID" value="NZ_LT906439.1"/>
</dbReference>
<dbReference type="GO" id="GO:0005886">
    <property type="term" value="C:plasma membrane"/>
    <property type="evidence" value="ECO:0007669"/>
    <property type="project" value="UniProtKB-SubCell"/>
</dbReference>
<evidence type="ECO:0000256" key="2">
    <source>
        <dbReference type="ARBA" id="ARBA00010145"/>
    </source>
</evidence>
<dbReference type="GO" id="GO:0055085">
    <property type="term" value="P:transmembrane transport"/>
    <property type="evidence" value="ECO:0007669"/>
    <property type="project" value="InterPro"/>
</dbReference>
<evidence type="ECO:0000256" key="6">
    <source>
        <dbReference type="ARBA" id="ARBA00022989"/>
    </source>
</evidence>
<evidence type="ECO:0000256" key="5">
    <source>
        <dbReference type="ARBA" id="ARBA00022692"/>
    </source>
</evidence>
<dbReference type="EMBL" id="LT906439">
    <property type="protein sequence ID" value="SNU90174.1"/>
    <property type="molecule type" value="Genomic_DNA"/>
</dbReference>
<dbReference type="Gene3D" id="1.20.1530.20">
    <property type="match status" value="1"/>
</dbReference>
<accession>A0A239SZN3</accession>
<dbReference type="InterPro" id="IPR004776">
    <property type="entry name" value="Mem_transp_PIN-like"/>
</dbReference>
<evidence type="ECO:0000313" key="10">
    <source>
        <dbReference type="Proteomes" id="UP000215185"/>
    </source>
</evidence>
<keyword evidence="10" id="KW-1185">Reference proteome</keyword>
<feature type="transmembrane region" description="Helical" evidence="8">
    <location>
        <begin position="96"/>
        <end position="116"/>
    </location>
</feature>
<evidence type="ECO:0000256" key="4">
    <source>
        <dbReference type="ARBA" id="ARBA00022475"/>
    </source>
</evidence>
<keyword evidence="6 8" id="KW-1133">Transmembrane helix</keyword>
<evidence type="ECO:0000256" key="8">
    <source>
        <dbReference type="SAM" id="Phobius"/>
    </source>
</evidence>
<organism evidence="9 10">
    <name type="scientific">Streptococcus merionis</name>
    <dbReference type="NCBI Taxonomy" id="400065"/>
    <lineage>
        <taxon>Bacteria</taxon>
        <taxon>Bacillati</taxon>
        <taxon>Bacillota</taxon>
        <taxon>Bacilli</taxon>
        <taxon>Lactobacillales</taxon>
        <taxon>Streptococcaceae</taxon>
        <taxon>Streptococcus</taxon>
    </lineage>
</organism>
<dbReference type="Pfam" id="PF03547">
    <property type="entry name" value="Mem_trans"/>
    <property type="match status" value="1"/>
</dbReference>
<dbReference type="STRING" id="1123308.GCA_000380085_01985"/>
<feature type="transmembrane region" description="Helical" evidence="8">
    <location>
        <begin position="12"/>
        <end position="29"/>
    </location>
</feature>
<dbReference type="PANTHER" id="PTHR36838">
    <property type="entry name" value="AUXIN EFFLUX CARRIER FAMILY PROTEIN"/>
    <property type="match status" value="1"/>
</dbReference>
<dbReference type="KEGG" id="smen:SAMEA4412692_1762"/>
<dbReference type="eggNOG" id="COG0679">
    <property type="taxonomic scope" value="Bacteria"/>
</dbReference>
<evidence type="ECO:0000313" key="9">
    <source>
        <dbReference type="EMBL" id="SNU90174.1"/>
    </source>
</evidence>
<sequence>MSIAFMVFQKLLVLFLLMGMGCFLAQNILTKDVTRQLSKLLTTYVAPSLFVATFLKATFSSDRLIYLLITIAMAFFILIIRIILTRFLVPKGRSIDTYAVLFANVGFLGTPLALAVGGEDAVFYISGFVVANQIMQWTYGIYLITQDKTKVSLRSALLNPASISTAIGLVCFVLPFTFPTVLTDAVSNFAQLNTPLSTLVLGTYFYKVNWRDVFCYLPAYWTAFLRLIVTSLVSIVLIWLLPLDVTALKLALTIASCSPTAMNAALLSQVYGGDYQYGSRLVLLTTTLSLISFPIMMGVASWLYLG</sequence>
<proteinExistence type="inferred from homology"/>
<comment type="subcellular location">
    <subcellularLocation>
        <location evidence="1">Cell membrane</location>
        <topology evidence="1">Multi-pass membrane protein</topology>
    </subcellularLocation>
</comment>
<evidence type="ECO:0000256" key="1">
    <source>
        <dbReference type="ARBA" id="ARBA00004651"/>
    </source>
</evidence>
<keyword evidence="7 8" id="KW-0472">Membrane</keyword>
<dbReference type="Proteomes" id="UP000215185">
    <property type="component" value="Chromosome 1"/>
</dbReference>
<dbReference type="PANTHER" id="PTHR36838:SF1">
    <property type="entry name" value="SLR1864 PROTEIN"/>
    <property type="match status" value="1"/>
</dbReference>
<feature type="transmembrane region" description="Helical" evidence="8">
    <location>
        <begin position="247"/>
        <end position="269"/>
    </location>
</feature>
<gene>
    <name evidence="9" type="ORF">SAMEA4412692_01762</name>
</gene>
<dbReference type="AlphaFoldDB" id="A0A239SZN3"/>
<feature type="transmembrane region" description="Helical" evidence="8">
    <location>
        <begin position="281"/>
        <end position="305"/>
    </location>
</feature>
<dbReference type="InterPro" id="IPR038770">
    <property type="entry name" value="Na+/solute_symporter_sf"/>
</dbReference>